<comment type="caution">
    <text evidence="1">The sequence shown here is derived from an EMBL/GenBank/DDBJ whole genome shotgun (WGS) entry which is preliminary data.</text>
</comment>
<dbReference type="Gene3D" id="3.40.50.720">
    <property type="entry name" value="NAD(P)-binding Rossmann-like Domain"/>
    <property type="match status" value="1"/>
</dbReference>
<dbReference type="InterPro" id="IPR023214">
    <property type="entry name" value="HAD_sf"/>
</dbReference>
<protein>
    <recommendedName>
        <fullName evidence="3">Hydrolase</fullName>
    </recommendedName>
</protein>
<organism evidence="1 2">
    <name type="scientific">Paenibacillus arenosi</name>
    <dbReference type="NCBI Taxonomy" id="2774142"/>
    <lineage>
        <taxon>Bacteria</taxon>
        <taxon>Bacillati</taxon>
        <taxon>Bacillota</taxon>
        <taxon>Bacilli</taxon>
        <taxon>Bacillales</taxon>
        <taxon>Paenibacillaceae</taxon>
        <taxon>Paenibacillus</taxon>
    </lineage>
</organism>
<accession>A0ABR9AV13</accession>
<dbReference type="InterPro" id="IPR036412">
    <property type="entry name" value="HAD-like_sf"/>
</dbReference>
<dbReference type="Gene3D" id="1.10.150.400">
    <property type="match status" value="1"/>
</dbReference>
<reference evidence="1 2" key="1">
    <citation type="submission" date="2020-09" db="EMBL/GenBank/DDBJ databases">
        <title>Paenibacillus sp. CAU 1523 isolated from sand of Haeundae Beach.</title>
        <authorList>
            <person name="Kim W."/>
        </authorList>
    </citation>
    <scope>NUCLEOTIDE SEQUENCE [LARGE SCALE GENOMIC DNA]</scope>
    <source>
        <strain evidence="1 2">CAU 1523</strain>
    </source>
</reference>
<dbReference type="Gene3D" id="3.40.50.1000">
    <property type="entry name" value="HAD superfamily/HAD-like"/>
    <property type="match status" value="1"/>
</dbReference>
<evidence type="ECO:0000313" key="1">
    <source>
        <dbReference type="EMBL" id="MBD8497956.1"/>
    </source>
</evidence>
<dbReference type="Proteomes" id="UP000634529">
    <property type="component" value="Unassembled WGS sequence"/>
</dbReference>
<dbReference type="RefSeq" id="WP_192024368.1">
    <property type="nucleotide sequence ID" value="NZ_JACYTN010000003.1"/>
</dbReference>
<dbReference type="SUPFAM" id="SSF56784">
    <property type="entry name" value="HAD-like"/>
    <property type="match status" value="1"/>
</dbReference>
<sequence>MISEKEYVISTFRKHFSEYKERKIVVYGIGLNTKNILDGCEDFNIVGLMDPNKFGEMIYGKKILTYDEVVEQRPEAIVVIARPNSAKLIYRRIHNFCEQNNILLFDINKNNLFDLFDYSKLHNENDPYFSTSEVQLREQIMNHEIISFDIFDTLIMRKVLHPQDVFTLVEQKAINNGYDVFGFSQQRAETERMLFLQTNPTIYEIYNALQERLGITDKEKVSLMNIELAIEKQVLIQRKNMVEVLKYAVSCGKKVYLISDMYLPKAILEEILNDLGVYGYIDIYVSCEHRVAKYNGLFPIFKENVHGSSYLHIGDNYDADGIPAIQNGISAFAIKSAVDMLELSTYREVFNHLHTINDRSLVGLFISKVFNNPFSLYQSKGRPEISTLYNVGYLFVAPIMTNYIAWLLKVVKENAYECILFAARDGYLMQKLYKRAIEALNLQNMPRDIYFLTSRMICAASSMETVEDIANVSALPFSGSAEELLKIRFGLHDDEILPFDKELYPDIQAYALAHEKKIVDKSREYRRRYLEYFKSLDIKDGSKVAYFDFVSTGTCQKYLTKILPCEITGVYFLYYLSDSTLAKKLSIRALFEKGFYFQEQGYIFNNYFFLETIVTSFDPSLSSFDENIKPVYRPETRSEGQLEYVRDMQSSIIDYLSEYMGQLYHVNEDLNPKVAELLFSCMDRKYTDIKCDTLNEVVLLDDFGTGKLQIVY</sequence>
<name>A0ABR9AV13_9BACL</name>
<evidence type="ECO:0008006" key="3">
    <source>
        <dbReference type="Google" id="ProtNLM"/>
    </source>
</evidence>
<dbReference type="EMBL" id="JACYTN010000003">
    <property type="protein sequence ID" value="MBD8497956.1"/>
    <property type="molecule type" value="Genomic_DNA"/>
</dbReference>
<evidence type="ECO:0000313" key="2">
    <source>
        <dbReference type="Proteomes" id="UP000634529"/>
    </source>
</evidence>
<proteinExistence type="predicted"/>
<keyword evidence="2" id="KW-1185">Reference proteome</keyword>
<gene>
    <name evidence="1" type="ORF">IFO66_06505</name>
</gene>